<evidence type="ECO:0000256" key="7">
    <source>
        <dbReference type="ARBA" id="ARBA00023239"/>
    </source>
</evidence>
<protein>
    <recommendedName>
        <fullName evidence="3">tryptophan synthase</fullName>
        <ecNumber evidence="3">4.2.1.20</ecNumber>
    </recommendedName>
</protein>
<dbReference type="Pfam" id="PF00290">
    <property type="entry name" value="Trp_syntA"/>
    <property type="match status" value="1"/>
</dbReference>
<keyword evidence="4" id="KW-0028">Amino-acid biosynthesis</keyword>
<dbReference type="GO" id="GO:0005829">
    <property type="term" value="C:cytosol"/>
    <property type="evidence" value="ECO:0007669"/>
    <property type="project" value="TreeGrafter"/>
</dbReference>
<dbReference type="EC" id="4.2.1.20" evidence="3"/>
<dbReference type="UniPathway" id="UPA00035">
    <property type="reaction ID" value="UER00044"/>
</dbReference>
<comment type="subunit">
    <text evidence="2">Tetramer of two alpha and two beta chains.</text>
</comment>
<evidence type="ECO:0000256" key="5">
    <source>
        <dbReference type="ARBA" id="ARBA00022822"/>
    </source>
</evidence>
<keyword evidence="7 10" id="KW-0456">Lyase</keyword>
<evidence type="ECO:0000313" key="10">
    <source>
        <dbReference type="EMBL" id="HFC91679.1"/>
    </source>
</evidence>
<reference evidence="10" key="1">
    <citation type="journal article" date="2020" name="mSystems">
        <title>Genome- and Community-Level Interaction Insights into Carbon Utilization and Element Cycling Functions of Hydrothermarchaeota in Hydrothermal Sediment.</title>
        <authorList>
            <person name="Zhou Z."/>
            <person name="Liu Y."/>
            <person name="Xu W."/>
            <person name="Pan J."/>
            <person name="Luo Z.H."/>
            <person name="Li M."/>
        </authorList>
    </citation>
    <scope>NUCLEOTIDE SEQUENCE [LARGE SCALE GENOMIC DNA]</scope>
    <source>
        <strain evidence="10">HyVt-493</strain>
    </source>
</reference>
<comment type="caution">
    <text evidence="10">The sequence shown here is derived from an EMBL/GenBank/DDBJ whole genome shotgun (WGS) entry which is preliminary data.</text>
</comment>
<comment type="catalytic activity">
    <reaction evidence="8">
        <text>(1S,2R)-1-C-(indol-3-yl)glycerol 3-phosphate + L-serine = D-glyceraldehyde 3-phosphate + L-tryptophan + H2O</text>
        <dbReference type="Rhea" id="RHEA:10532"/>
        <dbReference type="ChEBI" id="CHEBI:15377"/>
        <dbReference type="ChEBI" id="CHEBI:33384"/>
        <dbReference type="ChEBI" id="CHEBI:57912"/>
        <dbReference type="ChEBI" id="CHEBI:58866"/>
        <dbReference type="ChEBI" id="CHEBI:59776"/>
        <dbReference type="EC" id="4.2.1.20"/>
    </reaction>
</comment>
<dbReference type="InterPro" id="IPR002028">
    <property type="entry name" value="Trp_synthase_suA"/>
</dbReference>
<dbReference type="SUPFAM" id="SSF51366">
    <property type="entry name" value="Ribulose-phoshate binding barrel"/>
    <property type="match status" value="1"/>
</dbReference>
<dbReference type="PANTHER" id="PTHR43406:SF1">
    <property type="entry name" value="TRYPTOPHAN SYNTHASE ALPHA CHAIN, CHLOROPLASTIC"/>
    <property type="match status" value="1"/>
</dbReference>
<dbReference type="NCBIfam" id="TIGR00262">
    <property type="entry name" value="trpA"/>
    <property type="match status" value="1"/>
</dbReference>
<dbReference type="EMBL" id="DRMS01000103">
    <property type="protein sequence ID" value="HFC91679.1"/>
    <property type="molecule type" value="Genomic_DNA"/>
</dbReference>
<dbReference type="GO" id="GO:0004834">
    <property type="term" value="F:tryptophan synthase activity"/>
    <property type="evidence" value="ECO:0007669"/>
    <property type="project" value="UniProtKB-EC"/>
</dbReference>
<name>A0A7V2SYD1_LEUMU</name>
<accession>A0A7V2SYD1</accession>
<evidence type="ECO:0000256" key="9">
    <source>
        <dbReference type="RuleBase" id="RU003662"/>
    </source>
</evidence>
<keyword evidence="6" id="KW-0057">Aromatic amino acid biosynthesis</keyword>
<dbReference type="Gene3D" id="3.20.20.70">
    <property type="entry name" value="Aldolase class I"/>
    <property type="match status" value="1"/>
</dbReference>
<organism evidence="10">
    <name type="scientific">Leucothrix mucor</name>
    <dbReference type="NCBI Taxonomy" id="45248"/>
    <lineage>
        <taxon>Bacteria</taxon>
        <taxon>Pseudomonadati</taxon>
        <taxon>Pseudomonadota</taxon>
        <taxon>Gammaproteobacteria</taxon>
        <taxon>Thiotrichales</taxon>
        <taxon>Thiotrichaceae</taxon>
        <taxon>Leucothrix</taxon>
    </lineage>
</organism>
<dbReference type="Proteomes" id="UP000885750">
    <property type="component" value="Unassembled WGS sequence"/>
</dbReference>
<evidence type="ECO:0000256" key="8">
    <source>
        <dbReference type="ARBA" id="ARBA00049047"/>
    </source>
</evidence>
<evidence type="ECO:0000256" key="4">
    <source>
        <dbReference type="ARBA" id="ARBA00022605"/>
    </source>
</evidence>
<evidence type="ECO:0000256" key="6">
    <source>
        <dbReference type="ARBA" id="ARBA00023141"/>
    </source>
</evidence>
<sequence>PFSDPMADGPTIQLACERALKHQVSLRDVMEMTREFRRQDAITPLVYMGYMNPVEAMGYENFAKQGAEAGVDGLLTVDMPPEESEDLRQALKPHDIDPIFLLSPTTQPQRIKKIAAAGSGFLYYVSLKGVTGSNVLDVDDVAKHVDKISKVSDLPIGVGFGIKTAEDAAAVAKVADAVVVGSVIVKIIENNIDDAESIMDDIGDLLAGMRTAMDS</sequence>
<keyword evidence="5" id="KW-0822">Tryptophan biosynthesis</keyword>
<dbReference type="InterPro" id="IPR011060">
    <property type="entry name" value="RibuloseP-bd_barrel"/>
</dbReference>
<dbReference type="AlphaFoldDB" id="A0A7V2SYD1"/>
<proteinExistence type="inferred from homology"/>
<evidence type="ECO:0000256" key="1">
    <source>
        <dbReference type="ARBA" id="ARBA00004733"/>
    </source>
</evidence>
<comment type="similarity">
    <text evidence="9">Belongs to the TrpA family.</text>
</comment>
<gene>
    <name evidence="10" type="ORF">ENJ51_02575</name>
</gene>
<dbReference type="PANTHER" id="PTHR43406">
    <property type="entry name" value="TRYPTOPHAN SYNTHASE, ALPHA CHAIN"/>
    <property type="match status" value="1"/>
</dbReference>
<dbReference type="HAMAP" id="MF_00131">
    <property type="entry name" value="Trp_synth_alpha"/>
    <property type="match status" value="1"/>
</dbReference>
<comment type="pathway">
    <text evidence="1">Amino-acid biosynthesis; L-tryptophan biosynthesis; L-tryptophan from chorismate: step 5/5.</text>
</comment>
<dbReference type="CDD" id="cd04724">
    <property type="entry name" value="Tryptophan_synthase_alpha"/>
    <property type="match status" value="1"/>
</dbReference>
<evidence type="ECO:0000256" key="3">
    <source>
        <dbReference type="ARBA" id="ARBA00012043"/>
    </source>
</evidence>
<dbReference type="InterPro" id="IPR013785">
    <property type="entry name" value="Aldolase_TIM"/>
</dbReference>
<feature type="non-terminal residue" evidence="10">
    <location>
        <position position="1"/>
    </location>
</feature>
<evidence type="ECO:0000256" key="2">
    <source>
        <dbReference type="ARBA" id="ARBA00011270"/>
    </source>
</evidence>